<protein>
    <submittedName>
        <fullName evidence="1">Uncharacterized protein</fullName>
    </submittedName>
</protein>
<name>A0A0E9T973_ANGAN</name>
<accession>A0A0E9T973</accession>
<organism evidence="1">
    <name type="scientific">Anguilla anguilla</name>
    <name type="common">European freshwater eel</name>
    <name type="synonym">Muraena anguilla</name>
    <dbReference type="NCBI Taxonomy" id="7936"/>
    <lineage>
        <taxon>Eukaryota</taxon>
        <taxon>Metazoa</taxon>
        <taxon>Chordata</taxon>
        <taxon>Craniata</taxon>
        <taxon>Vertebrata</taxon>
        <taxon>Euteleostomi</taxon>
        <taxon>Actinopterygii</taxon>
        <taxon>Neopterygii</taxon>
        <taxon>Teleostei</taxon>
        <taxon>Anguilliformes</taxon>
        <taxon>Anguillidae</taxon>
        <taxon>Anguilla</taxon>
    </lineage>
</organism>
<dbReference type="AlphaFoldDB" id="A0A0E9T973"/>
<evidence type="ECO:0000313" key="1">
    <source>
        <dbReference type="EMBL" id="JAH49967.1"/>
    </source>
</evidence>
<proteinExistence type="predicted"/>
<dbReference type="EMBL" id="GBXM01058610">
    <property type="protein sequence ID" value="JAH49967.1"/>
    <property type="molecule type" value="Transcribed_RNA"/>
</dbReference>
<reference evidence="1" key="2">
    <citation type="journal article" date="2015" name="Fish Shellfish Immunol.">
        <title>Early steps in the European eel (Anguilla anguilla)-Vibrio vulnificus interaction in the gills: Role of the RtxA13 toxin.</title>
        <authorList>
            <person name="Callol A."/>
            <person name="Pajuelo D."/>
            <person name="Ebbesson L."/>
            <person name="Teles M."/>
            <person name="MacKenzie S."/>
            <person name="Amaro C."/>
        </authorList>
    </citation>
    <scope>NUCLEOTIDE SEQUENCE</scope>
</reference>
<sequence>MNLSTPIAQKSPGPGMALPRMFSKLRRCCLPHPV</sequence>
<reference evidence="1" key="1">
    <citation type="submission" date="2014-11" db="EMBL/GenBank/DDBJ databases">
        <authorList>
            <person name="Amaro Gonzalez C."/>
        </authorList>
    </citation>
    <scope>NUCLEOTIDE SEQUENCE</scope>
</reference>